<dbReference type="PANTHER" id="PTHR43080:SF2">
    <property type="entry name" value="CBS DOMAIN-CONTAINING PROTEIN"/>
    <property type="match status" value="1"/>
</dbReference>
<dbReference type="PANTHER" id="PTHR43080">
    <property type="entry name" value="CBS DOMAIN-CONTAINING PROTEIN CBSX3, MITOCHONDRIAL"/>
    <property type="match status" value="1"/>
</dbReference>
<dbReference type="Proteomes" id="UP000232638">
    <property type="component" value="Chromosome"/>
</dbReference>
<reference evidence="4 5" key="1">
    <citation type="submission" date="2017-03" db="EMBL/GenBank/DDBJ databases">
        <title>Complete genome sequence of Candidatus 'Thiodictyon syntrophicum' sp. nov. strain Cad16T, a photolithoautotroph purple sulfur bacterium isolated from an alpine meromictic lake.</title>
        <authorList>
            <person name="Luedin S.M."/>
            <person name="Pothier J.F."/>
            <person name="Danza F."/>
            <person name="Storelli N."/>
            <person name="Wittwer M."/>
            <person name="Tonolla M."/>
        </authorList>
    </citation>
    <scope>NUCLEOTIDE SEQUENCE [LARGE SCALE GENOMIC DNA]</scope>
    <source>
        <strain evidence="4 5">Cad16T</strain>
    </source>
</reference>
<dbReference type="InterPro" id="IPR046342">
    <property type="entry name" value="CBS_dom_sf"/>
</dbReference>
<evidence type="ECO:0000256" key="1">
    <source>
        <dbReference type="ARBA" id="ARBA00023122"/>
    </source>
</evidence>
<dbReference type="PROSITE" id="PS51371">
    <property type="entry name" value="CBS"/>
    <property type="match status" value="2"/>
</dbReference>
<dbReference type="InterPro" id="IPR000644">
    <property type="entry name" value="CBS_dom"/>
</dbReference>
<dbReference type="InterPro" id="IPR051257">
    <property type="entry name" value="Diverse_CBS-Domain"/>
</dbReference>
<dbReference type="KEGG" id="tsy:THSYN_12885"/>
<evidence type="ECO:0000313" key="4">
    <source>
        <dbReference type="EMBL" id="AUB81768.1"/>
    </source>
</evidence>
<evidence type="ECO:0000259" key="3">
    <source>
        <dbReference type="PROSITE" id="PS51371"/>
    </source>
</evidence>
<dbReference type="EMBL" id="CP020370">
    <property type="protein sequence ID" value="AUB81768.1"/>
    <property type="molecule type" value="Genomic_DNA"/>
</dbReference>
<dbReference type="OrthoDB" id="9790355at2"/>
<dbReference type="Pfam" id="PF00571">
    <property type="entry name" value="CBS"/>
    <property type="match status" value="2"/>
</dbReference>
<accession>A0A2K8U836</accession>
<feature type="domain" description="CBS" evidence="3">
    <location>
        <begin position="72"/>
        <end position="130"/>
    </location>
</feature>
<dbReference type="AlphaFoldDB" id="A0A2K8U836"/>
<organism evidence="4 5">
    <name type="scientific">Candidatus Thiodictyon syntrophicum</name>
    <dbReference type="NCBI Taxonomy" id="1166950"/>
    <lineage>
        <taxon>Bacteria</taxon>
        <taxon>Pseudomonadati</taxon>
        <taxon>Pseudomonadota</taxon>
        <taxon>Gammaproteobacteria</taxon>
        <taxon>Chromatiales</taxon>
        <taxon>Chromatiaceae</taxon>
        <taxon>Thiodictyon</taxon>
    </lineage>
</organism>
<protein>
    <submittedName>
        <fullName evidence="4">Phage tail protein</fullName>
    </submittedName>
</protein>
<keyword evidence="5" id="KW-1185">Reference proteome</keyword>
<name>A0A2K8U836_9GAMM</name>
<evidence type="ECO:0000313" key="5">
    <source>
        <dbReference type="Proteomes" id="UP000232638"/>
    </source>
</evidence>
<feature type="domain" description="CBS" evidence="3">
    <location>
        <begin position="154"/>
        <end position="210"/>
    </location>
</feature>
<gene>
    <name evidence="4" type="ORF">THSYN_12885</name>
</gene>
<evidence type="ECO:0000256" key="2">
    <source>
        <dbReference type="PROSITE-ProRule" id="PRU00703"/>
    </source>
</evidence>
<keyword evidence="1 2" id="KW-0129">CBS domain</keyword>
<dbReference type="SUPFAM" id="SSF54631">
    <property type="entry name" value="CBS-domain pair"/>
    <property type="match status" value="1"/>
</dbReference>
<proteinExistence type="predicted"/>
<dbReference type="CDD" id="cd02205">
    <property type="entry name" value="CBS_pair_SF"/>
    <property type="match status" value="1"/>
</dbReference>
<dbReference type="Gene3D" id="3.10.580.10">
    <property type="entry name" value="CBS-domain"/>
    <property type="match status" value="1"/>
</dbReference>
<sequence>MTTNSTTATEDAAPDADAVPELELADADILDAMRHIPGYLDITTADFRIIYHLAHAHAVARLFHGLTAGRLMRTGITGLPPATPLGAAARSFVEQGVKTLPVIDPDGRVLGVLTETDVLRQLGAASFLELLLQLLDGDGTLGDRGQDTATSAMMTTPAVTVTEHAGLREIMTAFRRHAGRGMPVVDAQGRCSGLLLRKDFLTACHLDESQ</sequence>
<dbReference type="SMART" id="SM00116">
    <property type="entry name" value="CBS"/>
    <property type="match status" value="2"/>
</dbReference>